<dbReference type="GO" id="GO:0071111">
    <property type="term" value="F:cyclic-guanylate-specific phosphodiesterase activity"/>
    <property type="evidence" value="ECO:0007669"/>
    <property type="project" value="InterPro"/>
</dbReference>
<feature type="domain" description="EAL" evidence="1">
    <location>
        <begin position="1"/>
        <end position="249"/>
    </location>
</feature>
<dbReference type="InterPro" id="IPR035919">
    <property type="entry name" value="EAL_sf"/>
</dbReference>
<dbReference type="Proteomes" id="UP000503482">
    <property type="component" value="Chromosome"/>
</dbReference>
<evidence type="ECO:0000313" key="3">
    <source>
        <dbReference type="Proteomes" id="UP000503482"/>
    </source>
</evidence>
<protein>
    <submittedName>
        <fullName evidence="2">Diguanylate phosphodiesterase</fullName>
    </submittedName>
</protein>
<dbReference type="PANTHER" id="PTHR33121:SF70">
    <property type="entry name" value="SIGNALING PROTEIN YKOW"/>
    <property type="match status" value="1"/>
</dbReference>
<evidence type="ECO:0000313" key="2">
    <source>
        <dbReference type="EMBL" id="QKF67886.1"/>
    </source>
</evidence>
<dbReference type="SUPFAM" id="SSF103190">
    <property type="entry name" value="Sensory domain-like"/>
    <property type="match status" value="1"/>
</dbReference>
<dbReference type="CDD" id="cd01948">
    <property type="entry name" value="EAL"/>
    <property type="match status" value="1"/>
</dbReference>
<dbReference type="InterPro" id="IPR029151">
    <property type="entry name" value="Sensor-like_sf"/>
</dbReference>
<dbReference type="Gene3D" id="3.30.450.20">
    <property type="entry name" value="PAS domain"/>
    <property type="match status" value="1"/>
</dbReference>
<dbReference type="EMBL" id="CP053840">
    <property type="protein sequence ID" value="QKF67886.1"/>
    <property type="molecule type" value="Genomic_DNA"/>
</dbReference>
<organism evidence="2 3">
    <name type="scientific">Arcobacter venerupis</name>
    <dbReference type="NCBI Taxonomy" id="1054033"/>
    <lineage>
        <taxon>Bacteria</taxon>
        <taxon>Pseudomonadati</taxon>
        <taxon>Campylobacterota</taxon>
        <taxon>Epsilonproteobacteria</taxon>
        <taxon>Campylobacterales</taxon>
        <taxon>Arcobacteraceae</taxon>
        <taxon>Arcobacter</taxon>
    </lineage>
</organism>
<keyword evidence="3" id="KW-1185">Reference proteome</keyword>
<proteinExistence type="predicted"/>
<dbReference type="Pfam" id="PF00563">
    <property type="entry name" value="EAL"/>
    <property type="match status" value="1"/>
</dbReference>
<dbReference type="RefSeq" id="WP_128359102.1">
    <property type="nucleotide sequence ID" value="NZ_CP053840.1"/>
</dbReference>
<dbReference type="SUPFAM" id="SSF141868">
    <property type="entry name" value="EAL domain-like"/>
    <property type="match status" value="1"/>
</dbReference>
<sequence length="398" mass="46359">MIREIIEKELVEIYFQPIVSIRTKKIYAFEALTRCTYQGKTIPPYELFALALESNLSLELDILTRNKAIEKFKQYYLKNNDLLLFLNFESSLINTFDKNLRNYCFVETIDDIVIPYKNFVIEIKEDEIANTQALEDFCLYYKELGFAIALDDFGTGNSTFDRINLIKPDLIKIDKSLFRNIRNNQINKEIVKAIIKMSHNSGITVLAEGVEDEDPICLSMKSNVNLFQGYYFSKAINELDSNEENKILSKIAEIGNIFKQRTIDSINKKRDLVNNYNLVSDKIIEQFNYIENAKNIIGKELDNYSTLEAIYLIDVKTSKQVHDTSIKSINDRFKPSKNGDEHYLKEYYYITLESKQGIFLSEKYISYASGNICKTFAKKFELENESYIICLDIIIKRN</sequence>
<dbReference type="PROSITE" id="PS50883">
    <property type="entry name" value="EAL"/>
    <property type="match status" value="1"/>
</dbReference>
<name>A0AAE7E5J8_9BACT</name>
<accession>A0AAE7E5J8</accession>
<evidence type="ECO:0000259" key="1">
    <source>
        <dbReference type="PROSITE" id="PS50883"/>
    </source>
</evidence>
<reference evidence="2 3" key="1">
    <citation type="submission" date="2020-05" db="EMBL/GenBank/DDBJ databases">
        <title>Complete genome sequencing of Campylobacter and Arcobacter type strains.</title>
        <authorList>
            <person name="Miller W.G."/>
            <person name="Yee E."/>
        </authorList>
    </citation>
    <scope>NUCLEOTIDE SEQUENCE [LARGE SCALE GENOMIC DNA]</scope>
    <source>
        <strain evidence="2 3">LMG 26156</strain>
    </source>
</reference>
<gene>
    <name evidence="2" type="ORF">AVENP_2360</name>
</gene>
<dbReference type="AlphaFoldDB" id="A0AAE7E5J8"/>
<dbReference type="SMART" id="SM00052">
    <property type="entry name" value="EAL"/>
    <property type="match status" value="1"/>
</dbReference>
<dbReference type="KEGG" id="avp:AVENP_2360"/>
<dbReference type="PANTHER" id="PTHR33121">
    <property type="entry name" value="CYCLIC DI-GMP PHOSPHODIESTERASE PDEF"/>
    <property type="match status" value="1"/>
</dbReference>
<dbReference type="InterPro" id="IPR050706">
    <property type="entry name" value="Cyclic-di-GMP_PDE-like"/>
</dbReference>
<dbReference type="Gene3D" id="3.20.20.450">
    <property type="entry name" value="EAL domain"/>
    <property type="match status" value="1"/>
</dbReference>
<dbReference type="InterPro" id="IPR001633">
    <property type="entry name" value="EAL_dom"/>
</dbReference>